<dbReference type="Ensembl" id="ENSANIT00000014116.1">
    <property type="protein sequence ID" value="ENSANIP00000013638.1"/>
    <property type="gene ID" value="ENSANIG00000009258.1"/>
</dbReference>
<evidence type="ECO:0000313" key="2">
    <source>
        <dbReference type="Proteomes" id="UP000694541"/>
    </source>
</evidence>
<dbReference type="GO" id="GO:0016020">
    <property type="term" value="C:membrane"/>
    <property type="evidence" value="ECO:0007669"/>
    <property type="project" value="InterPro"/>
</dbReference>
<dbReference type="InterPro" id="IPR000462">
    <property type="entry name" value="CDP-OH_P_trans"/>
</dbReference>
<proteinExistence type="predicted"/>
<protein>
    <submittedName>
        <fullName evidence="1">Uncharacterized protein</fullName>
    </submittedName>
</protein>
<dbReference type="GO" id="GO:0016780">
    <property type="term" value="F:phosphotransferase activity, for other substituted phosphate groups"/>
    <property type="evidence" value="ECO:0007669"/>
    <property type="project" value="InterPro"/>
</dbReference>
<dbReference type="GO" id="GO:0008654">
    <property type="term" value="P:phospholipid biosynthetic process"/>
    <property type="evidence" value="ECO:0007669"/>
    <property type="project" value="InterPro"/>
</dbReference>
<keyword evidence="2" id="KW-1185">Reference proteome</keyword>
<organism evidence="1 2">
    <name type="scientific">Accipiter nisus</name>
    <name type="common">Eurasian sparrowhawk</name>
    <dbReference type="NCBI Taxonomy" id="211598"/>
    <lineage>
        <taxon>Eukaryota</taxon>
        <taxon>Metazoa</taxon>
        <taxon>Chordata</taxon>
        <taxon>Craniata</taxon>
        <taxon>Vertebrata</taxon>
        <taxon>Euteleostomi</taxon>
        <taxon>Archelosauria</taxon>
        <taxon>Archosauria</taxon>
        <taxon>Dinosauria</taxon>
        <taxon>Saurischia</taxon>
        <taxon>Theropoda</taxon>
        <taxon>Coelurosauria</taxon>
        <taxon>Aves</taxon>
        <taxon>Neognathae</taxon>
        <taxon>Neoaves</taxon>
        <taxon>Telluraves</taxon>
        <taxon>Accipitrimorphae</taxon>
        <taxon>Accipitriformes</taxon>
        <taxon>Accipitridae</taxon>
        <taxon>Accipitrinae</taxon>
        <taxon>Accipiter</taxon>
    </lineage>
</organism>
<reference evidence="1" key="1">
    <citation type="submission" date="2025-08" db="UniProtKB">
        <authorList>
            <consortium name="Ensembl"/>
        </authorList>
    </citation>
    <scope>IDENTIFICATION</scope>
</reference>
<dbReference type="Pfam" id="PF01066">
    <property type="entry name" value="CDP-OH_P_transf"/>
    <property type="match status" value="1"/>
</dbReference>
<reference evidence="1" key="2">
    <citation type="submission" date="2025-09" db="UniProtKB">
        <authorList>
            <consortium name="Ensembl"/>
        </authorList>
    </citation>
    <scope>IDENTIFICATION</scope>
</reference>
<evidence type="ECO:0000313" key="1">
    <source>
        <dbReference type="Ensembl" id="ENSANIP00000013638.1"/>
    </source>
</evidence>
<accession>A0A8B9N3P8</accession>
<name>A0A8B9N3P8_9AVES</name>
<dbReference type="Proteomes" id="UP000694541">
    <property type="component" value="Unplaced"/>
</dbReference>
<sequence length="188" mass="19897">MSPARGEGGTCYPVGRRRSRCLRATGVVPEFAAERGLLGSLGGGRRNLLLRAELMFSSSSKPCVLRKGEVASRNLQGFLAGSASSACLSCSVLLGAKVGFASPALSLCFLALQYENPWTIPNILSMARMGLAPVLGYLIVEENFRVALGVFVLAGVTDLGTWCWWSNGGYRGSLTSPGWALSSQCLCI</sequence>
<dbReference type="AlphaFoldDB" id="A0A8B9N3P8"/>